<dbReference type="Pfam" id="PF14261">
    <property type="entry name" value="DUF4351"/>
    <property type="match status" value="1"/>
</dbReference>
<evidence type="ECO:0000313" key="3">
    <source>
        <dbReference type="Proteomes" id="UP001301388"/>
    </source>
</evidence>
<dbReference type="PANTHER" id="PTHR35586">
    <property type="entry name" value="SLL1691 PROTEIN"/>
    <property type="match status" value="1"/>
</dbReference>
<dbReference type="Proteomes" id="UP001301388">
    <property type="component" value="Unassembled WGS sequence"/>
</dbReference>
<keyword evidence="3" id="KW-1185">Reference proteome</keyword>
<feature type="domain" description="DUF4351" evidence="1">
    <location>
        <begin position="116"/>
        <end position="174"/>
    </location>
</feature>
<comment type="caution">
    <text evidence="2">The sequence shown here is derived from an EMBL/GenBank/DDBJ whole genome shotgun (WGS) entry which is preliminary data.</text>
</comment>
<gene>
    <name evidence="2" type="ORF">VB774_03880</name>
</gene>
<dbReference type="EMBL" id="JAYGIE010000010">
    <property type="protein sequence ID" value="MEA5476752.1"/>
    <property type="molecule type" value="Genomic_DNA"/>
</dbReference>
<sequence length="177" mass="20113">MRVYLDELPQDKSLNLGIVRLIVAPEHEAIALAQRLADRVGHGDRERVIEFIETVLVYKFPEMSREEVEAMFTLGDLKQTRVYQEALQEGARRGKLEGKIEGEKIGTQRGQVLGLKEGLKQGLKQFAVKLLTRKFGKVSLKTVKRLEKLSAEQLEELAEAVLDFEKVADLDVWLKGR</sequence>
<protein>
    <submittedName>
        <fullName evidence="2">DUF4351 domain-containing protein</fullName>
    </submittedName>
</protein>
<dbReference type="InterPro" id="IPR025587">
    <property type="entry name" value="DUF4351"/>
</dbReference>
<dbReference type="PANTHER" id="PTHR35586:SF2">
    <property type="entry name" value="SLL1542 PROTEIN"/>
    <property type="match status" value="1"/>
</dbReference>
<dbReference type="RefSeq" id="WP_323259963.1">
    <property type="nucleotide sequence ID" value="NZ_JAYGIE010000010.1"/>
</dbReference>
<dbReference type="InterPro" id="IPR022573">
    <property type="entry name" value="DUF2887"/>
</dbReference>
<proteinExistence type="predicted"/>
<evidence type="ECO:0000259" key="1">
    <source>
        <dbReference type="Pfam" id="PF14261"/>
    </source>
</evidence>
<accession>A0ABU5TER2</accession>
<name>A0ABU5TER2_9CYAN</name>
<dbReference type="Pfam" id="PF11103">
    <property type="entry name" value="DUF2887"/>
    <property type="match status" value="1"/>
</dbReference>
<evidence type="ECO:0000313" key="2">
    <source>
        <dbReference type="EMBL" id="MEA5476752.1"/>
    </source>
</evidence>
<reference evidence="2 3" key="1">
    <citation type="submission" date="2023-12" db="EMBL/GenBank/DDBJ databases">
        <title>Baltic Sea Cyanobacteria.</title>
        <authorList>
            <person name="Delbaje E."/>
            <person name="Fewer D.P."/>
            <person name="Shishido T.K."/>
        </authorList>
    </citation>
    <scope>NUCLEOTIDE SEQUENCE [LARGE SCALE GENOMIC DNA]</scope>
    <source>
        <strain evidence="2 3">UHCC 0370</strain>
    </source>
</reference>
<organism evidence="2 3">
    <name type="scientific">Pseudanabaena galeata UHCC 0370</name>
    <dbReference type="NCBI Taxonomy" id="3110310"/>
    <lineage>
        <taxon>Bacteria</taxon>
        <taxon>Bacillati</taxon>
        <taxon>Cyanobacteriota</taxon>
        <taxon>Cyanophyceae</taxon>
        <taxon>Pseudanabaenales</taxon>
        <taxon>Pseudanabaenaceae</taxon>
        <taxon>Pseudanabaena</taxon>
    </lineage>
</organism>